<accession>A0A0S1XBA4</accession>
<keyword evidence="2" id="KW-1003">Cell membrane</keyword>
<dbReference type="Pfam" id="PF07690">
    <property type="entry name" value="MFS_1"/>
    <property type="match status" value="1"/>
</dbReference>
<dbReference type="EMBL" id="CP013050">
    <property type="protein sequence ID" value="ALM75073.1"/>
    <property type="molecule type" value="Genomic_DNA"/>
</dbReference>
<evidence type="ECO:0000256" key="3">
    <source>
        <dbReference type="ARBA" id="ARBA00022692"/>
    </source>
</evidence>
<dbReference type="GO" id="GO:0022857">
    <property type="term" value="F:transmembrane transporter activity"/>
    <property type="evidence" value="ECO:0007669"/>
    <property type="project" value="InterPro"/>
</dbReference>
<dbReference type="GO" id="GO:0005886">
    <property type="term" value="C:plasma membrane"/>
    <property type="evidence" value="ECO:0007669"/>
    <property type="project" value="UniProtKB-SubCell"/>
</dbReference>
<feature type="transmembrane region" description="Helical" evidence="6">
    <location>
        <begin position="260"/>
        <end position="276"/>
    </location>
</feature>
<dbReference type="SUPFAM" id="SSF103473">
    <property type="entry name" value="MFS general substrate transporter"/>
    <property type="match status" value="1"/>
</dbReference>
<evidence type="ECO:0000256" key="5">
    <source>
        <dbReference type="ARBA" id="ARBA00023136"/>
    </source>
</evidence>
<feature type="transmembrane region" description="Helical" evidence="6">
    <location>
        <begin position="39"/>
        <end position="59"/>
    </location>
</feature>
<feature type="domain" description="Major facilitator superfamily (MFS) profile" evidence="7">
    <location>
        <begin position="5"/>
        <end position="368"/>
    </location>
</feature>
<dbReference type="InterPro" id="IPR020846">
    <property type="entry name" value="MFS_dom"/>
</dbReference>
<name>A0A0S1XBA4_THEBA</name>
<dbReference type="PROSITE" id="PS50850">
    <property type="entry name" value="MFS"/>
    <property type="match status" value="1"/>
</dbReference>
<reference evidence="8 9" key="1">
    <citation type="journal article" date="2016" name="Genome Announc.">
        <title>Complete genome sequence of the hyperthermophilic and piezophilic archaeon Thermococcus barophilus Ch5, capable of growth at the expense of hydrogenogenesis from carbon monoxide and formate.</title>
        <authorList>
            <person name="Oger P."/>
            <person name="Sokolova T.G."/>
            <person name="Kozhevnikova D.A."/>
            <person name="Taranov E.A."/>
            <person name="Vannier P."/>
            <person name="Lee H.S."/>
            <person name="Kwon K.K."/>
            <person name="Kang S.G."/>
            <person name="Lee J.H."/>
            <person name="Bonch-Osmolovskaya E.A."/>
            <person name="Lebedinsky A.V."/>
        </authorList>
    </citation>
    <scope>NUCLEOTIDE SEQUENCE [LARGE SCALE GENOMIC DNA]</scope>
    <source>
        <strain evidence="9">Ch5</strain>
    </source>
</reference>
<feature type="transmembrane region" description="Helical" evidence="6">
    <location>
        <begin position="158"/>
        <end position="178"/>
    </location>
</feature>
<dbReference type="RefSeq" id="WP_056933806.1">
    <property type="nucleotide sequence ID" value="NZ_CP013050.1"/>
</dbReference>
<feature type="transmembrane region" description="Helical" evidence="6">
    <location>
        <begin position="96"/>
        <end position="117"/>
    </location>
</feature>
<feature type="transmembrane region" description="Helical" evidence="6">
    <location>
        <begin position="314"/>
        <end position="333"/>
    </location>
</feature>
<dbReference type="Gene3D" id="1.20.1250.20">
    <property type="entry name" value="MFS general substrate transporter like domains"/>
    <property type="match status" value="2"/>
</dbReference>
<keyword evidence="3 6" id="KW-0812">Transmembrane</keyword>
<evidence type="ECO:0000259" key="7">
    <source>
        <dbReference type="PROSITE" id="PS50850"/>
    </source>
</evidence>
<keyword evidence="5 6" id="KW-0472">Membrane</keyword>
<evidence type="ECO:0000313" key="9">
    <source>
        <dbReference type="Proteomes" id="UP000066042"/>
    </source>
</evidence>
<dbReference type="InterPro" id="IPR011701">
    <property type="entry name" value="MFS"/>
</dbReference>
<feature type="transmembrane region" description="Helical" evidence="6">
    <location>
        <begin position="71"/>
        <end position="90"/>
    </location>
</feature>
<evidence type="ECO:0000313" key="8">
    <source>
        <dbReference type="EMBL" id="ALM75073.1"/>
    </source>
</evidence>
<dbReference type="GeneID" id="26136399"/>
<proteinExistence type="predicted"/>
<evidence type="ECO:0000256" key="1">
    <source>
        <dbReference type="ARBA" id="ARBA00004651"/>
    </source>
</evidence>
<feature type="transmembrane region" description="Helical" evidence="6">
    <location>
        <begin position="199"/>
        <end position="221"/>
    </location>
</feature>
<dbReference type="PANTHER" id="PTHR43124">
    <property type="entry name" value="PURINE EFFLUX PUMP PBUE"/>
    <property type="match status" value="1"/>
</dbReference>
<dbReference type="STRING" id="55802.TBCH5v1_1139"/>
<feature type="transmembrane region" description="Helical" evidence="6">
    <location>
        <begin position="345"/>
        <end position="362"/>
    </location>
</feature>
<evidence type="ECO:0000256" key="2">
    <source>
        <dbReference type="ARBA" id="ARBA00022475"/>
    </source>
</evidence>
<dbReference type="InterPro" id="IPR050189">
    <property type="entry name" value="MFS_Efflux_Transporters"/>
</dbReference>
<feature type="transmembrane region" description="Helical" evidence="6">
    <location>
        <begin position="129"/>
        <end position="152"/>
    </location>
</feature>
<dbReference type="InterPro" id="IPR036259">
    <property type="entry name" value="MFS_trans_sf"/>
</dbReference>
<feature type="transmembrane region" description="Helical" evidence="6">
    <location>
        <begin position="233"/>
        <end position="253"/>
    </location>
</feature>
<keyword evidence="4 6" id="KW-1133">Transmembrane helix</keyword>
<organism evidence="8 9">
    <name type="scientific">Thermococcus barophilus</name>
    <dbReference type="NCBI Taxonomy" id="55802"/>
    <lineage>
        <taxon>Archaea</taxon>
        <taxon>Methanobacteriati</taxon>
        <taxon>Methanobacteriota</taxon>
        <taxon>Thermococci</taxon>
        <taxon>Thermococcales</taxon>
        <taxon>Thermococcaceae</taxon>
        <taxon>Thermococcus</taxon>
    </lineage>
</organism>
<dbReference type="PATRIC" id="fig|55802.8.peg.1124"/>
<evidence type="ECO:0000256" key="6">
    <source>
        <dbReference type="SAM" id="Phobius"/>
    </source>
</evidence>
<feature type="transmembrane region" description="Helical" evidence="6">
    <location>
        <begin position="282"/>
        <end position="302"/>
    </location>
</feature>
<dbReference type="PANTHER" id="PTHR43124:SF3">
    <property type="entry name" value="CHLORAMPHENICOL EFFLUX PUMP RV0191"/>
    <property type="match status" value="1"/>
</dbReference>
<dbReference type="Proteomes" id="UP000066042">
    <property type="component" value="Chromosome"/>
</dbReference>
<gene>
    <name evidence="8" type="ORF">TBCH5v1_1139</name>
</gene>
<evidence type="ECO:0000256" key="4">
    <source>
        <dbReference type="ARBA" id="ARBA00022989"/>
    </source>
</evidence>
<comment type="subcellular location">
    <subcellularLocation>
        <location evidence="1">Cell membrane</location>
        <topology evidence="1">Multi-pass membrane protein</topology>
    </subcellularLocation>
</comment>
<dbReference type="AlphaFoldDB" id="A0A0S1XBA4"/>
<protein>
    <submittedName>
        <fullName evidence="8">Transport protein permease</fullName>
    </submittedName>
</protein>
<sequence>MRKKLLLLLSLGWIFNYAHRMAIPPLIPIIKTELGINNAQAGLLMTSLLLPYALIQVPAGYLGDKLGRKKLVVISILGYSLASALIIFAREYWELLSIRALYGIFAGLYYAPATALISDIYKERKGSALGVFMVGPPIGSGIAPLIVVPIALALEWRYAFLVLSAMSAIIGITLLLSIKGELHEVEHAKLRIPKHVIRLSIMNFISMLAFFGMLTFLPDFFVNRGRSLEEASLYFSILSIVGIAGSLVGGTIYDRLKKKSLILSLGFNAFLSFLLAKTAMPIIMPILGLFFYSVGPIVTAYTAEQATNENKGSVMGFVNMMGFFGATLGPYLLGVLIDTLGYGEAFYFIPLMYMVALIIIGTQKKRISHT</sequence>